<dbReference type="GeneID" id="54564662"/>
<accession>A0A6A6CZM0</accession>
<dbReference type="RefSeq" id="XP_033673092.1">
    <property type="nucleotide sequence ID" value="XM_033811390.1"/>
</dbReference>
<evidence type="ECO:0000313" key="2">
    <source>
        <dbReference type="Proteomes" id="UP000799537"/>
    </source>
</evidence>
<reference evidence="1" key="1">
    <citation type="journal article" date="2020" name="Stud. Mycol.">
        <title>101 Dothideomycetes genomes: a test case for predicting lifestyles and emergence of pathogens.</title>
        <authorList>
            <person name="Haridas S."/>
            <person name="Albert R."/>
            <person name="Binder M."/>
            <person name="Bloem J."/>
            <person name="Labutti K."/>
            <person name="Salamov A."/>
            <person name="Andreopoulos B."/>
            <person name="Baker S."/>
            <person name="Barry K."/>
            <person name="Bills G."/>
            <person name="Bluhm B."/>
            <person name="Cannon C."/>
            <person name="Castanera R."/>
            <person name="Culley D."/>
            <person name="Daum C."/>
            <person name="Ezra D."/>
            <person name="Gonzalez J."/>
            <person name="Henrissat B."/>
            <person name="Kuo A."/>
            <person name="Liang C."/>
            <person name="Lipzen A."/>
            <person name="Lutzoni F."/>
            <person name="Magnuson J."/>
            <person name="Mondo S."/>
            <person name="Nolan M."/>
            <person name="Ohm R."/>
            <person name="Pangilinan J."/>
            <person name="Park H.-J."/>
            <person name="Ramirez L."/>
            <person name="Alfaro M."/>
            <person name="Sun H."/>
            <person name="Tritt A."/>
            <person name="Yoshinaga Y."/>
            <person name="Zwiers L.-H."/>
            <person name="Turgeon B."/>
            <person name="Goodwin S."/>
            <person name="Spatafora J."/>
            <person name="Crous P."/>
            <person name="Grigoriev I."/>
        </authorList>
    </citation>
    <scope>NUCLEOTIDE SEQUENCE</scope>
    <source>
        <strain evidence="1">ATCC 36951</strain>
    </source>
</reference>
<name>A0A6A6CZM0_ZASCE</name>
<proteinExistence type="predicted"/>
<organism evidence="1 2">
    <name type="scientific">Zasmidium cellare ATCC 36951</name>
    <dbReference type="NCBI Taxonomy" id="1080233"/>
    <lineage>
        <taxon>Eukaryota</taxon>
        <taxon>Fungi</taxon>
        <taxon>Dikarya</taxon>
        <taxon>Ascomycota</taxon>
        <taxon>Pezizomycotina</taxon>
        <taxon>Dothideomycetes</taxon>
        <taxon>Dothideomycetidae</taxon>
        <taxon>Mycosphaerellales</taxon>
        <taxon>Mycosphaerellaceae</taxon>
        <taxon>Zasmidium</taxon>
    </lineage>
</organism>
<keyword evidence="2" id="KW-1185">Reference proteome</keyword>
<dbReference type="EMBL" id="ML993581">
    <property type="protein sequence ID" value="KAF2172203.1"/>
    <property type="molecule type" value="Genomic_DNA"/>
</dbReference>
<protein>
    <submittedName>
        <fullName evidence="1">Uncharacterized protein</fullName>
    </submittedName>
</protein>
<gene>
    <name evidence="1" type="ORF">M409DRAFT_49931</name>
</gene>
<evidence type="ECO:0000313" key="1">
    <source>
        <dbReference type="EMBL" id="KAF2172203.1"/>
    </source>
</evidence>
<dbReference type="AlphaFoldDB" id="A0A6A6CZM0"/>
<dbReference type="Proteomes" id="UP000799537">
    <property type="component" value="Unassembled WGS sequence"/>
</dbReference>
<sequence length="135" mass="14513">MCSSSPPSTSLVACRAAPQRTGLIWKPLLGGVGRPNQEIEANTDNKATTCTRWPLFTHLSRPAQRISAQRLEQNKLAAPLLAGRRLIGPPLALALSSPQQRPELLAAHLVAHRTASEPLHAAAPTQTRARIASQH</sequence>